<feature type="transmembrane region" description="Helical" evidence="1">
    <location>
        <begin position="20"/>
        <end position="40"/>
    </location>
</feature>
<keyword evidence="1" id="KW-0812">Transmembrane</keyword>
<proteinExistence type="predicted"/>
<evidence type="ECO:0000313" key="2">
    <source>
        <dbReference type="EMBL" id="OGY17268.1"/>
    </source>
</evidence>
<gene>
    <name evidence="2" type="ORF">A2785_02535</name>
</gene>
<keyword evidence="1" id="KW-1133">Transmembrane helix</keyword>
<dbReference type="AlphaFoldDB" id="A0A1G1VPD7"/>
<comment type="caution">
    <text evidence="2">The sequence shown here is derived from an EMBL/GenBank/DDBJ whole genome shotgun (WGS) entry which is preliminary data.</text>
</comment>
<reference evidence="2 3" key="1">
    <citation type="journal article" date="2016" name="Nat. Commun.">
        <title>Thousands of microbial genomes shed light on interconnected biogeochemical processes in an aquifer system.</title>
        <authorList>
            <person name="Anantharaman K."/>
            <person name="Brown C.T."/>
            <person name="Hug L.A."/>
            <person name="Sharon I."/>
            <person name="Castelle C.J."/>
            <person name="Probst A.J."/>
            <person name="Thomas B.C."/>
            <person name="Singh A."/>
            <person name="Wilkins M.J."/>
            <person name="Karaoz U."/>
            <person name="Brodie E.L."/>
            <person name="Williams K.H."/>
            <person name="Hubbard S.S."/>
            <person name="Banfield J.F."/>
        </authorList>
    </citation>
    <scope>NUCLEOTIDE SEQUENCE [LARGE SCALE GENOMIC DNA]</scope>
</reference>
<keyword evidence="1" id="KW-0472">Membrane</keyword>
<dbReference type="InterPro" id="IPR014717">
    <property type="entry name" value="Transl_elong_EF1B/ribsomal_bS6"/>
</dbReference>
<organism evidence="2 3">
    <name type="scientific">Candidatus Chisholmbacteria bacterium RIFCSPHIGHO2_01_FULL_49_18</name>
    <dbReference type="NCBI Taxonomy" id="1797590"/>
    <lineage>
        <taxon>Bacteria</taxon>
        <taxon>Candidatus Chisholmiibacteriota</taxon>
    </lineage>
</organism>
<name>A0A1G1VPD7_9BACT</name>
<dbReference type="Proteomes" id="UP000179069">
    <property type="component" value="Unassembled WGS sequence"/>
</dbReference>
<sequence>MNLELPQDVNIKSVLAIRKYLYLPVLTVMVVVVLLIAVITPNIRKISQLRKEVKLAKEQLVGLEEKSNFLASIDEPNLQDQLTNLERILPANKDVFSLLVSLNGLAVDHGVAVGNFKTVPGSIATESATASARPEEGEPVVAQRQESARKQADLDTLDVSFDLVGTFEGISNFILNLERLKPLMKLNTLSIVPAKARSDTSTADRVSAKVGLSLFYAPLPEQLGAVGSPIIPLADSELTLYDELSTYSAYEITVPTSLQIGREDPFAPF</sequence>
<protein>
    <submittedName>
        <fullName evidence="2">Uncharacterized protein</fullName>
    </submittedName>
</protein>
<dbReference type="Gene3D" id="3.30.70.60">
    <property type="match status" value="1"/>
</dbReference>
<dbReference type="EMBL" id="MHCI01000004">
    <property type="protein sequence ID" value="OGY17268.1"/>
    <property type="molecule type" value="Genomic_DNA"/>
</dbReference>
<accession>A0A1G1VPD7</accession>
<evidence type="ECO:0000256" key="1">
    <source>
        <dbReference type="SAM" id="Phobius"/>
    </source>
</evidence>
<evidence type="ECO:0000313" key="3">
    <source>
        <dbReference type="Proteomes" id="UP000179069"/>
    </source>
</evidence>